<evidence type="ECO:0000313" key="3">
    <source>
        <dbReference type="Proteomes" id="UP000275652"/>
    </source>
</evidence>
<feature type="region of interest" description="Disordered" evidence="1">
    <location>
        <begin position="34"/>
        <end position="109"/>
    </location>
</feature>
<dbReference type="AlphaFoldDB" id="A0A9X8DYC9"/>
<feature type="compositionally biased region" description="Low complexity" evidence="1">
    <location>
        <begin position="200"/>
        <end position="211"/>
    </location>
</feature>
<evidence type="ECO:0000256" key="1">
    <source>
        <dbReference type="SAM" id="MobiDB-lite"/>
    </source>
</evidence>
<feature type="compositionally biased region" description="Pro residues" evidence="1">
    <location>
        <begin position="43"/>
        <end position="63"/>
    </location>
</feature>
<evidence type="ECO:0000313" key="2">
    <source>
        <dbReference type="EMBL" id="RLO06078.1"/>
    </source>
</evidence>
<feature type="compositionally biased region" description="Low complexity" evidence="1">
    <location>
        <begin position="64"/>
        <end position="83"/>
    </location>
</feature>
<dbReference type="EMBL" id="QUTI01025706">
    <property type="protein sequence ID" value="RLO06078.1"/>
    <property type="molecule type" value="Genomic_DNA"/>
</dbReference>
<reference evidence="2 3" key="1">
    <citation type="journal article" date="2018" name="J. Invertebr. Pathol.">
        <title>New genotyping method for the causative agent of crayfish plague (Aphanomyces astaci) based on whole genome data.</title>
        <authorList>
            <person name="Minardi D."/>
            <person name="Studholme D.J."/>
            <person name="van der Giezen M."/>
            <person name="Pretto T."/>
            <person name="Oidtmann B."/>
        </authorList>
    </citation>
    <scope>NUCLEOTIDE SEQUENCE [LARGE SCALE GENOMIC DNA]</scope>
    <source>
        <strain evidence="2 3">KB13</strain>
    </source>
</reference>
<protein>
    <submittedName>
        <fullName evidence="2">Uncharacterized protein</fullName>
    </submittedName>
</protein>
<dbReference type="Proteomes" id="UP000275652">
    <property type="component" value="Unassembled WGS sequence"/>
</dbReference>
<accession>A0A9X8DYC9</accession>
<feature type="region of interest" description="Disordered" evidence="1">
    <location>
        <begin position="200"/>
        <end position="231"/>
    </location>
</feature>
<dbReference type="PANTHER" id="PTHR35213:SF3">
    <property type="entry name" value="MYB-LIKE DOMAIN-CONTAINING PROTEIN"/>
    <property type="match status" value="1"/>
</dbReference>
<feature type="region of interest" description="Disordered" evidence="1">
    <location>
        <begin position="254"/>
        <end position="279"/>
    </location>
</feature>
<proteinExistence type="predicted"/>
<name>A0A9X8DYC9_APHAT</name>
<comment type="caution">
    <text evidence="2">The sequence shown here is derived from an EMBL/GenBank/DDBJ whole genome shotgun (WGS) entry which is preliminary data.</text>
</comment>
<sequence>MLSLQHQESSSAAATPAAAPLGFLIRLPSAATSVSPSVVGVPHPKPLLAPVPAAPSTPIPPHASPINYSSDNNSSDTSSSPSSLHDKRDSKRSTKSKCPPGLRSGKWTPEEEAFTNRMIHFFRLGLLDIADGTSLRWYLSKKLNCEAMRVTKKLKGNSSIGKQIFRVLESSVETAKSIQKAAEELQVLEDEFFTSLSLKPVSVPRTSPPTSGRQHTKGEQPQQRPVPRSFPDFNDEAELLLHFCLSAHRGEKRKRITGSSSSSSNDHPALVALVDAQAQ</sequence>
<dbReference type="PANTHER" id="PTHR35213">
    <property type="entry name" value="RING-TYPE DOMAIN-CONTAINING PROTEIN-RELATED"/>
    <property type="match status" value="1"/>
</dbReference>
<gene>
    <name evidence="2" type="ORF">DYB28_001415</name>
</gene>
<organism evidence="2 3">
    <name type="scientific">Aphanomyces astaci</name>
    <name type="common">Crayfish plague agent</name>
    <dbReference type="NCBI Taxonomy" id="112090"/>
    <lineage>
        <taxon>Eukaryota</taxon>
        <taxon>Sar</taxon>
        <taxon>Stramenopiles</taxon>
        <taxon>Oomycota</taxon>
        <taxon>Saprolegniomycetes</taxon>
        <taxon>Saprolegniales</taxon>
        <taxon>Verrucalvaceae</taxon>
        <taxon>Aphanomyces</taxon>
    </lineage>
</organism>